<comment type="caution">
    <text evidence="2">The sequence shown here is derived from an EMBL/GenBank/DDBJ whole genome shotgun (WGS) entry which is preliminary data.</text>
</comment>
<dbReference type="PANTHER" id="PTHR36172">
    <property type="match status" value="1"/>
</dbReference>
<reference evidence="2 3" key="1">
    <citation type="submission" date="2015-11" db="EMBL/GenBank/DDBJ databases">
        <title>Genomes and virulence difference between two physiological races of Phytophthora nicotianae.</title>
        <authorList>
            <person name="Liu H."/>
            <person name="Ma X."/>
            <person name="Yu H."/>
            <person name="Fang D."/>
            <person name="Li Y."/>
            <person name="Wang X."/>
            <person name="Wang W."/>
            <person name="Dong Y."/>
            <person name="Xiao B."/>
        </authorList>
    </citation>
    <scope>NUCLEOTIDE SEQUENCE [LARGE SCALE GENOMIC DNA]</scope>
    <source>
        <strain evidence="3">race 0</strain>
    </source>
</reference>
<name>A0A0W8D5F5_PHYNI</name>
<evidence type="ECO:0000259" key="1">
    <source>
        <dbReference type="Pfam" id="PF12323"/>
    </source>
</evidence>
<gene>
    <name evidence="2" type="ORF">AM587_10000550</name>
</gene>
<evidence type="ECO:0000313" key="3">
    <source>
        <dbReference type="Proteomes" id="UP000052943"/>
    </source>
</evidence>
<organism evidence="2 3">
    <name type="scientific">Phytophthora nicotianae</name>
    <name type="common">Potato buckeye rot agent</name>
    <name type="synonym">Phytophthora parasitica</name>
    <dbReference type="NCBI Taxonomy" id="4792"/>
    <lineage>
        <taxon>Eukaryota</taxon>
        <taxon>Sar</taxon>
        <taxon>Stramenopiles</taxon>
        <taxon>Oomycota</taxon>
        <taxon>Peronosporomycetes</taxon>
        <taxon>Peronosporales</taxon>
        <taxon>Peronosporaceae</taxon>
        <taxon>Phytophthora</taxon>
    </lineage>
</organism>
<dbReference type="OrthoDB" id="2438897at2759"/>
<dbReference type="EMBL" id="LNFO01001456">
    <property type="protein sequence ID" value="KUF91372.1"/>
    <property type="molecule type" value="Genomic_DNA"/>
</dbReference>
<dbReference type="InterPro" id="IPR021027">
    <property type="entry name" value="Transposase_put_HTH"/>
</dbReference>
<proteinExistence type="predicted"/>
<dbReference type="InterPro" id="IPR051491">
    <property type="entry name" value="Recombinase/Transposase-rel"/>
</dbReference>
<feature type="domain" description="Transposase putative helix-turn-helix" evidence="1">
    <location>
        <begin position="217"/>
        <end position="252"/>
    </location>
</feature>
<sequence length="545" mass="63008">MQQMRVLIFVHTSDPKLCLDIRLCAVMRWKKIGWMALLRTSDARASDLETNLQLLQTFTKEDLLQDNNIDSMLACIAAHVLCGHVREYRPLLAKLSAQRFQKLNEVFDGRRLETLDQAMDVLHPAPWFRFQTQTNSVRDPHALQELEDFDHTNKWPTKQVKHERKIDAFDTRADRAQEVSNLTSTINILKCDAATHANDIVSASALRKEMSAKDKLMIRRIRKYRLFPTAEQRKKLHQFMGTCRWTYNKGVAHFRKTNVSSAQTLRDLYVTEKSKKQRVYPEDMEPPPQWAYETPKTFRFNALRKFESGVKSAFSNKINGNISKFKIQFKSRKKDGRYFTFCEDAGRANIMYKTGESRAMLSISKLKNIPIKCDPGIEITNEIQITNTNGFWYAVIPQYVRPGEFDNRGKTIALDPGMKAFMTGVDLDGNALHIGRGNKEHLDKYRARIRNAQQEMASIKNFKGHRSGRQWRALARAKRAFHCATAKLSNCVKEMHYQTSTYLTKHYDTIILPVFNSSVMVKKSNARNHTFNRLLSGLNITAWSI</sequence>
<dbReference type="Pfam" id="PF12323">
    <property type="entry name" value="HTH_OrfB_IS605"/>
    <property type="match status" value="1"/>
</dbReference>
<dbReference type="AlphaFoldDB" id="A0A0W8D5F5"/>
<evidence type="ECO:0000313" key="2">
    <source>
        <dbReference type="EMBL" id="KUF91372.1"/>
    </source>
</evidence>
<dbReference type="PANTHER" id="PTHR36172:SF1">
    <property type="entry name" value="RESOLVASE-RELATED"/>
    <property type="match status" value="1"/>
</dbReference>
<dbReference type="Proteomes" id="UP000052943">
    <property type="component" value="Unassembled WGS sequence"/>
</dbReference>
<protein>
    <recommendedName>
        <fullName evidence="1">Transposase putative helix-turn-helix domain-containing protein</fullName>
    </recommendedName>
</protein>
<accession>A0A0W8D5F5</accession>